<evidence type="ECO:0000313" key="9">
    <source>
        <dbReference type="EMBL" id="GAA2948796.1"/>
    </source>
</evidence>
<dbReference type="RefSeq" id="WP_425577265.1">
    <property type="nucleotide sequence ID" value="NZ_BAAAUD010000039.1"/>
</dbReference>
<dbReference type="InterPro" id="IPR003353">
    <property type="entry name" value="PTS_IIB_fruc"/>
</dbReference>
<feature type="compositionally biased region" description="Basic residues" evidence="7">
    <location>
        <begin position="170"/>
        <end position="181"/>
    </location>
</feature>
<reference evidence="10" key="1">
    <citation type="journal article" date="2019" name="Int. J. Syst. Evol. Microbiol.">
        <title>The Global Catalogue of Microorganisms (GCM) 10K type strain sequencing project: providing services to taxonomists for standard genome sequencing and annotation.</title>
        <authorList>
            <consortium name="The Broad Institute Genomics Platform"/>
            <consortium name="The Broad Institute Genome Sequencing Center for Infectious Disease"/>
            <person name="Wu L."/>
            <person name="Ma J."/>
        </authorList>
    </citation>
    <scope>NUCLEOTIDE SEQUENCE [LARGE SCALE GENOMIC DNA]</scope>
    <source>
        <strain evidence="10">JCM 9088</strain>
    </source>
</reference>
<evidence type="ECO:0000256" key="1">
    <source>
        <dbReference type="ARBA" id="ARBA00022448"/>
    </source>
</evidence>
<proteinExistence type="predicted"/>
<keyword evidence="10" id="KW-1185">Reference proteome</keyword>
<dbReference type="PROSITE" id="PS51099">
    <property type="entry name" value="PTS_EIIB_TYPE_2"/>
    <property type="match status" value="1"/>
</dbReference>
<keyword evidence="4" id="KW-0808">Transferase</keyword>
<protein>
    <recommendedName>
        <fullName evidence="8">PTS EIIB type-2 domain-containing protein</fullName>
    </recommendedName>
</protein>
<organism evidence="9 10">
    <name type="scientific">Streptomyces enissocaesilis</name>
    <dbReference type="NCBI Taxonomy" id="332589"/>
    <lineage>
        <taxon>Bacteria</taxon>
        <taxon>Bacillati</taxon>
        <taxon>Actinomycetota</taxon>
        <taxon>Actinomycetes</taxon>
        <taxon>Kitasatosporales</taxon>
        <taxon>Streptomycetaceae</taxon>
        <taxon>Streptomyces</taxon>
        <taxon>Streptomyces rochei group</taxon>
    </lineage>
</organism>
<dbReference type="SUPFAM" id="SSF52794">
    <property type="entry name" value="PTS system IIB component-like"/>
    <property type="match status" value="1"/>
</dbReference>
<evidence type="ECO:0000256" key="7">
    <source>
        <dbReference type="SAM" id="MobiDB-lite"/>
    </source>
</evidence>
<accession>A0ABP6JWT4</accession>
<evidence type="ECO:0000256" key="6">
    <source>
        <dbReference type="ARBA" id="ARBA00022777"/>
    </source>
</evidence>
<keyword evidence="1" id="KW-0813">Transport</keyword>
<dbReference type="Pfam" id="PF02302">
    <property type="entry name" value="PTS_IIB"/>
    <property type="match status" value="1"/>
</dbReference>
<feature type="compositionally biased region" description="Low complexity" evidence="7">
    <location>
        <begin position="96"/>
        <end position="106"/>
    </location>
</feature>
<dbReference type="PANTHER" id="PTHR30505:SF0">
    <property type="entry name" value="FRUCTOSE-LIKE PTS SYSTEM EIIBC COMPONENT-RELATED"/>
    <property type="match status" value="1"/>
</dbReference>
<evidence type="ECO:0000256" key="3">
    <source>
        <dbReference type="ARBA" id="ARBA00022597"/>
    </source>
</evidence>
<evidence type="ECO:0000256" key="5">
    <source>
        <dbReference type="ARBA" id="ARBA00022683"/>
    </source>
</evidence>
<dbReference type="InterPro" id="IPR036095">
    <property type="entry name" value="PTS_EIIB-like_sf"/>
</dbReference>
<dbReference type="InterPro" id="IPR013011">
    <property type="entry name" value="PTS_EIIB_2"/>
</dbReference>
<dbReference type="InterPro" id="IPR050864">
    <property type="entry name" value="Bacterial_PTS_Sugar_Transport"/>
</dbReference>
<dbReference type="Gene3D" id="3.40.50.2300">
    <property type="match status" value="1"/>
</dbReference>
<feature type="domain" description="PTS EIIB type-2" evidence="8">
    <location>
        <begin position="7"/>
        <end position="104"/>
    </location>
</feature>
<dbReference type="InterPro" id="IPR003501">
    <property type="entry name" value="PTS_EIIB_2/3"/>
</dbReference>
<dbReference type="CDD" id="cd05569">
    <property type="entry name" value="PTS_IIB_fructose"/>
    <property type="match status" value="1"/>
</dbReference>
<evidence type="ECO:0000256" key="4">
    <source>
        <dbReference type="ARBA" id="ARBA00022679"/>
    </source>
</evidence>
<keyword evidence="3" id="KW-0762">Sugar transport</keyword>
<gene>
    <name evidence="9" type="ORF">GCM10010446_37400</name>
</gene>
<keyword evidence="2" id="KW-0597">Phosphoprotein</keyword>
<feature type="compositionally biased region" description="Low complexity" evidence="7">
    <location>
        <begin position="136"/>
        <end position="169"/>
    </location>
</feature>
<name>A0ABP6JWT4_9ACTN</name>
<keyword evidence="6" id="KW-0418">Kinase</keyword>
<dbReference type="NCBIfam" id="TIGR00829">
    <property type="entry name" value="FRU"/>
    <property type="match status" value="1"/>
</dbReference>
<feature type="region of interest" description="Disordered" evidence="7">
    <location>
        <begin position="85"/>
        <end position="181"/>
    </location>
</feature>
<dbReference type="PANTHER" id="PTHR30505">
    <property type="entry name" value="FRUCTOSE-LIKE PERMEASE"/>
    <property type="match status" value="1"/>
</dbReference>
<evidence type="ECO:0000313" key="10">
    <source>
        <dbReference type="Proteomes" id="UP001500403"/>
    </source>
</evidence>
<keyword evidence="5" id="KW-0598">Phosphotransferase system</keyword>
<dbReference type="EMBL" id="BAAAUD010000039">
    <property type="protein sequence ID" value="GAA2948796.1"/>
    <property type="molecule type" value="Genomic_DNA"/>
</dbReference>
<sequence>MSGQKKPKLLAVSACPTGIAHTYTAAEKLTQAAEGLGADLEVETQGSIGAGNTLSDNGVGEADGVIIAAGRNVDRSRFTGKRVPAAGTACRRRTAGRSTSRTSRTAMPAGGMEFDVTVPGGRMFVPGGDRGTRGIRGSSPTSSPARSASCRSRPGPGWAWPRRPYGGVRRPSRRRTGPRRP</sequence>
<evidence type="ECO:0000259" key="8">
    <source>
        <dbReference type="PROSITE" id="PS51099"/>
    </source>
</evidence>
<dbReference type="Proteomes" id="UP001500403">
    <property type="component" value="Unassembled WGS sequence"/>
</dbReference>
<evidence type="ECO:0000256" key="2">
    <source>
        <dbReference type="ARBA" id="ARBA00022553"/>
    </source>
</evidence>
<comment type="caution">
    <text evidence="9">The sequence shown here is derived from an EMBL/GenBank/DDBJ whole genome shotgun (WGS) entry which is preliminary data.</text>
</comment>